<evidence type="ECO:0000313" key="5">
    <source>
        <dbReference type="Proteomes" id="UP000824159"/>
    </source>
</evidence>
<feature type="domain" description="Thiamine phosphate synthase/TenI" evidence="3">
    <location>
        <begin position="5"/>
        <end position="181"/>
    </location>
</feature>
<dbReference type="InterPro" id="IPR036206">
    <property type="entry name" value="ThiamineP_synth_sf"/>
</dbReference>
<gene>
    <name evidence="4" type="ORF">IAD12_06770</name>
</gene>
<evidence type="ECO:0000259" key="3">
    <source>
        <dbReference type="Pfam" id="PF02581"/>
    </source>
</evidence>
<dbReference type="PANTHER" id="PTHR20857:SF15">
    <property type="entry name" value="THIAMINE-PHOSPHATE SYNTHASE"/>
    <property type="match status" value="1"/>
</dbReference>
<accession>A0A9D1HDK3</accession>
<dbReference type="PANTHER" id="PTHR20857">
    <property type="entry name" value="THIAMINE-PHOSPHATE PYROPHOSPHORYLASE"/>
    <property type="match status" value="1"/>
</dbReference>
<evidence type="ECO:0000256" key="1">
    <source>
        <dbReference type="ARBA" id="ARBA00004948"/>
    </source>
</evidence>
<dbReference type="SUPFAM" id="SSF51391">
    <property type="entry name" value="Thiamin phosphate synthase"/>
    <property type="match status" value="1"/>
</dbReference>
<comment type="pathway">
    <text evidence="1">Cofactor biosynthesis; thiamine diphosphate biosynthesis.</text>
</comment>
<evidence type="ECO:0000256" key="2">
    <source>
        <dbReference type="ARBA" id="ARBA00022977"/>
    </source>
</evidence>
<dbReference type="Pfam" id="PF02581">
    <property type="entry name" value="TMP-TENI"/>
    <property type="match status" value="1"/>
</dbReference>
<dbReference type="GO" id="GO:0005737">
    <property type="term" value="C:cytoplasm"/>
    <property type="evidence" value="ECO:0007669"/>
    <property type="project" value="TreeGrafter"/>
</dbReference>
<organism evidence="4 5">
    <name type="scientific">Candidatus Allocopromorpha excrementavium</name>
    <dbReference type="NCBI Taxonomy" id="2840741"/>
    <lineage>
        <taxon>Bacteria</taxon>
        <taxon>Bacillati</taxon>
        <taxon>Bacillota</taxon>
        <taxon>Clostridia</taxon>
        <taxon>Eubacteriales</taxon>
        <taxon>Eubacteriaceae</taxon>
        <taxon>Eubacteriaceae incertae sedis</taxon>
        <taxon>Candidatus Allocopromorpha</taxon>
    </lineage>
</organism>
<keyword evidence="2" id="KW-0784">Thiamine biosynthesis</keyword>
<dbReference type="GO" id="GO:0004789">
    <property type="term" value="F:thiamine-phosphate diphosphorylase activity"/>
    <property type="evidence" value="ECO:0007669"/>
    <property type="project" value="TreeGrafter"/>
</dbReference>
<dbReference type="EMBL" id="DVLX01000083">
    <property type="protein sequence ID" value="HIT99938.1"/>
    <property type="molecule type" value="Genomic_DNA"/>
</dbReference>
<reference evidence="4" key="2">
    <citation type="journal article" date="2021" name="PeerJ">
        <title>Extensive microbial diversity within the chicken gut microbiome revealed by metagenomics and culture.</title>
        <authorList>
            <person name="Gilroy R."/>
            <person name="Ravi A."/>
            <person name="Getino M."/>
            <person name="Pursley I."/>
            <person name="Horton D.L."/>
            <person name="Alikhan N.F."/>
            <person name="Baker D."/>
            <person name="Gharbi K."/>
            <person name="Hall N."/>
            <person name="Watson M."/>
            <person name="Adriaenssens E.M."/>
            <person name="Foster-Nyarko E."/>
            <person name="Jarju S."/>
            <person name="Secka A."/>
            <person name="Antonio M."/>
            <person name="Oren A."/>
            <person name="Chaudhuri R.R."/>
            <person name="La Ragione R."/>
            <person name="Hildebrand F."/>
            <person name="Pallen M.J."/>
        </authorList>
    </citation>
    <scope>NUCLEOTIDE SEQUENCE</scope>
    <source>
        <strain evidence="4">CHK176-22527</strain>
    </source>
</reference>
<dbReference type="InterPro" id="IPR013785">
    <property type="entry name" value="Aldolase_TIM"/>
</dbReference>
<dbReference type="Proteomes" id="UP000824159">
    <property type="component" value="Unassembled WGS sequence"/>
</dbReference>
<name>A0A9D1HDK3_9FIRM</name>
<dbReference type="AlphaFoldDB" id="A0A9D1HDK3"/>
<comment type="caution">
    <text evidence="4">The sequence shown here is derived from an EMBL/GenBank/DDBJ whole genome shotgun (WGS) entry which is preliminary data.</text>
</comment>
<reference evidence="4" key="1">
    <citation type="submission" date="2020-10" db="EMBL/GenBank/DDBJ databases">
        <authorList>
            <person name="Gilroy R."/>
        </authorList>
    </citation>
    <scope>NUCLEOTIDE SEQUENCE</scope>
    <source>
        <strain evidence="4">CHK176-22527</strain>
    </source>
</reference>
<dbReference type="InterPro" id="IPR022998">
    <property type="entry name" value="ThiamineP_synth_TenI"/>
</dbReference>
<dbReference type="CDD" id="cd00564">
    <property type="entry name" value="TMP_TenI"/>
    <property type="match status" value="1"/>
</dbReference>
<proteinExistence type="predicted"/>
<protein>
    <submittedName>
        <fullName evidence="4">Thiamine phosphate synthase</fullName>
    </submittedName>
</protein>
<evidence type="ECO:0000313" key="4">
    <source>
        <dbReference type="EMBL" id="HIT99938.1"/>
    </source>
</evidence>
<dbReference type="GO" id="GO:0009228">
    <property type="term" value="P:thiamine biosynthetic process"/>
    <property type="evidence" value="ECO:0007669"/>
    <property type="project" value="UniProtKB-KW"/>
</dbReference>
<sequence>MSDIICVTNRKLCAGNFNERMELIAGCRPAAVILREKDMDEAQYEKMAGSVMEICRRNDTLCILHNFPDIAEKLGCRALHMPLAVLRDVSESKRRKFDVLGASCHSCEEAKEAECLGCTYITAGHIFDTDCKKGAPGRGLEFLKKICTCVTVPVYAIGGINEYNIGNVRAAGAAGACVMSGAMKCSDISAYFSSFEK</sequence>
<dbReference type="Gene3D" id="3.20.20.70">
    <property type="entry name" value="Aldolase class I"/>
    <property type="match status" value="1"/>
</dbReference>